<name>A0A5K7X2D4_9BACT</name>
<accession>A0A5K7X2D4</accession>
<evidence type="ECO:0000313" key="2">
    <source>
        <dbReference type="Proteomes" id="UP000326837"/>
    </source>
</evidence>
<gene>
    <name evidence="1" type="ORF">PLANPX_0252</name>
</gene>
<proteinExistence type="predicted"/>
<organism evidence="1 2">
    <name type="scientific">Lacipirellula parvula</name>
    <dbReference type="NCBI Taxonomy" id="2650471"/>
    <lineage>
        <taxon>Bacteria</taxon>
        <taxon>Pseudomonadati</taxon>
        <taxon>Planctomycetota</taxon>
        <taxon>Planctomycetia</taxon>
        <taxon>Pirellulales</taxon>
        <taxon>Lacipirellulaceae</taxon>
        <taxon>Lacipirellula</taxon>
    </lineage>
</organism>
<evidence type="ECO:0000313" key="1">
    <source>
        <dbReference type="EMBL" id="BBO30640.1"/>
    </source>
</evidence>
<dbReference type="RefSeq" id="WP_152096947.1">
    <property type="nucleotide sequence ID" value="NZ_AP021861.1"/>
</dbReference>
<protein>
    <recommendedName>
        <fullName evidence="3">Glycosyltransferase family 1 protein</fullName>
    </recommendedName>
</protein>
<reference evidence="2" key="1">
    <citation type="submission" date="2019-10" db="EMBL/GenBank/DDBJ databases">
        <title>Lacipirellula parvula gen. nov., sp. nov., representing a lineage of planctomycetes widespread in freshwater anoxic habitats, and description of the family Lacipirellulaceae.</title>
        <authorList>
            <person name="Dedysh S.N."/>
            <person name="Kulichevskaya I.S."/>
            <person name="Beletsky A.V."/>
            <person name="Rakitin A.L."/>
            <person name="Mardanov A.V."/>
            <person name="Ivanova A.A."/>
            <person name="Saltykova V.X."/>
            <person name="Rijpstra W.I.C."/>
            <person name="Sinninghe Damste J.S."/>
            <person name="Ravin N.V."/>
        </authorList>
    </citation>
    <scope>NUCLEOTIDE SEQUENCE [LARGE SCALE GENOMIC DNA]</scope>
    <source>
        <strain evidence="2">PX69</strain>
    </source>
</reference>
<sequence length="342" mass="39543">MVDWLVITADCTEAGRGVRGYTLAGFLRTYFGRRAVAMQSPEEWRHAPIKAATAFVGLPSSLTPEELQRLRTDSRQVVPFDYLDQQELAWNIEQETTLRRTSDRYLKPWFERAWRHDLQMGMLPIRRYSRFTAAVVCDRCSRRLGSRPEAIHDVAFLGRPNETRMYVDGQVEMVDQRFHWIRDVKRDAPQLKFWGGLVEVYPDSRERLHATYGQFDDLMHTEKKVGFAAYYRAIRSSRVALAPGGNVPWTYRHYESLYAGAVLATIDYRERDMLIPLPSEGVVHVPDGAPVLPAVHKALELSRRTPRLGEQHFTHLEQYLRFGAYSSRRPALLNRFTAQLAS</sequence>
<dbReference type="Proteomes" id="UP000326837">
    <property type="component" value="Chromosome"/>
</dbReference>
<evidence type="ECO:0008006" key="3">
    <source>
        <dbReference type="Google" id="ProtNLM"/>
    </source>
</evidence>
<dbReference type="AlphaFoldDB" id="A0A5K7X2D4"/>
<dbReference type="EMBL" id="AP021861">
    <property type="protein sequence ID" value="BBO30640.1"/>
    <property type="molecule type" value="Genomic_DNA"/>
</dbReference>
<keyword evidence="2" id="KW-1185">Reference proteome</keyword>
<dbReference type="KEGG" id="lpav:PLANPX_0252"/>